<feature type="transmembrane region" description="Helical" evidence="2">
    <location>
        <begin position="28"/>
        <end position="52"/>
    </location>
</feature>
<keyword evidence="2" id="KW-0812">Transmembrane</keyword>
<feature type="region of interest" description="Disordered" evidence="1">
    <location>
        <begin position="1"/>
        <end position="24"/>
    </location>
</feature>
<sequence>MSTGTPKTSDKAKKTTPKKPKTVRRGPGLGLVLVFAAILLPAVAGLGAIFVLSAPEQPASAGGQAGRYPIQVGDPGPGEEAPPMKLESAQGDTFDLSQKRGETVLLYFQEGLGCQPCWDQIRDIEANMGGFEELGIDEVASITNNPPDALEQKVEDEGISTPVLTDPNLAASKTYDTNSYGMMGGSTNGHTFIVVGPDGEIRWRADYGGAPDYTMYVPAPDLLADMRAGLEKGSS</sequence>
<dbReference type="AlphaFoldDB" id="A0A6G8QG50"/>
<dbReference type="InterPro" id="IPR036249">
    <property type="entry name" value="Thioredoxin-like_sf"/>
</dbReference>
<reference evidence="4 5" key="1">
    <citation type="submission" date="2019-10" db="EMBL/GenBank/DDBJ databases">
        <title>Rubrobacter sp nov SCSIO 52090 isolated from a deep-sea sediment in the South China Sea.</title>
        <authorList>
            <person name="Chen R.W."/>
        </authorList>
    </citation>
    <scope>NUCLEOTIDE SEQUENCE [LARGE SCALE GENOMIC DNA]</scope>
    <source>
        <strain evidence="4 5">SCSIO 52909</strain>
        <plasmid evidence="4 5">unnamed1</plasmid>
    </source>
</reference>
<keyword evidence="2" id="KW-0472">Membrane</keyword>
<dbReference type="KEGG" id="rub:GBA63_21970"/>
<organism evidence="4 5">
    <name type="scientific">Rubrobacter tropicus</name>
    <dbReference type="NCBI Taxonomy" id="2653851"/>
    <lineage>
        <taxon>Bacteria</taxon>
        <taxon>Bacillati</taxon>
        <taxon>Actinomycetota</taxon>
        <taxon>Rubrobacteria</taxon>
        <taxon>Rubrobacterales</taxon>
        <taxon>Rubrobacteraceae</taxon>
        <taxon>Rubrobacter</taxon>
    </lineage>
</organism>
<evidence type="ECO:0000313" key="4">
    <source>
        <dbReference type="EMBL" id="QIN85381.1"/>
    </source>
</evidence>
<dbReference type="RefSeq" id="WP_166180631.1">
    <property type="nucleotide sequence ID" value="NZ_CP045120.1"/>
</dbReference>
<name>A0A6G8QG50_9ACTN</name>
<geneLocation type="plasmid" evidence="4 5">
    <name>unnamed1</name>
</geneLocation>
<protein>
    <submittedName>
        <fullName evidence="4">Redoxin domain-containing protein</fullName>
    </submittedName>
</protein>
<keyword evidence="4" id="KW-0614">Plasmid</keyword>
<dbReference type="Gene3D" id="3.40.30.10">
    <property type="entry name" value="Glutaredoxin"/>
    <property type="match status" value="1"/>
</dbReference>
<feature type="domain" description="Thioredoxin" evidence="3">
    <location>
        <begin position="75"/>
        <end position="231"/>
    </location>
</feature>
<gene>
    <name evidence="4" type="ORF">GBA63_21970</name>
</gene>
<dbReference type="PROSITE" id="PS51352">
    <property type="entry name" value="THIOREDOXIN_2"/>
    <property type="match status" value="1"/>
</dbReference>
<proteinExistence type="predicted"/>
<keyword evidence="5" id="KW-1185">Reference proteome</keyword>
<dbReference type="InterPro" id="IPR013766">
    <property type="entry name" value="Thioredoxin_domain"/>
</dbReference>
<dbReference type="InterPro" id="IPR000866">
    <property type="entry name" value="AhpC/TSA"/>
</dbReference>
<dbReference type="Proteomes" id="UP000501452">
    <property type="component" value="Plasmid unnamed1"/>
</dbReference>
<dbReference type="GO" id="GO:0016491">
    <property type="term" value="F:oxidoreductase activity"/>
    <property type="evidence" value="ECO:0007669"/>
    <property type="project" value="InterPro"/>
</dbReference>
<dbReference type="Pfam" id="PF00578">
    <property type="entry name" value="AhpC-TSA"/>
    <property type="match status" value="1"/>
</dbReference>
<evidence type="ECO:0000313" key="5">
    <source>
        <dbReference type="Proteomes" id="UP000501452"/>
    </source>
</evidence>
<dbReference type="SUPFAM" id="SSF52833">
    <property type="entry name" value="Thioredoxin-like"/>
    <property type="match status" value="1"/>
</dbReference>
<evidence type="ECO:0000256" key="2">
    <source>
        <dbReference type="SAM" id="Phobius"/>
    </source>
</evidence>
<feature type="compositionally biased region" description="Basic residues" evidence="1">
    <location>
        <begin position="14"/>
        <end position="24"/>
    </location>
</feature>
<evidence type="ECO:0000256" key="1">
    <source>
        <dbReference type="SAM" id="MobiDB-lite"/>
    </source>
</evidence>
<dbReference type="EMBL" id="CP045120">
    <property type="protein sequence ID" value="QIN85381.1"/>
    <property type="molecule type" value="Genomic_DNA"/>
</dbReference>
<accession>A0A6G8QG50</accession>
<evidence type="ECO:0000259" key="3">
    <source>
        <dbReference type="PROSITE" id="PS51352"/>
    </source>
</evidence>
<keyword evidence="2" id="KW-1133">Transmembrane helix</keyword>
<dbReference type="GO" id="GO:0016209">
    <property type="term" value="F:antioxidant activity"/>
    <property type="evidence" value="ECO:0007669"/>
    <property type="project" value="InterPro"/>
</dbReference>